<keyword evidence="1" id="KW-1133">Transmembrane helix</keyword>
<evidence type="ECO:0000313" key="3">
    <source>
        <dbReference type="Proteomes" id="UP000590647"/>
    </source>
</evidence>
<gene>
    <name evidence="2" type="ORF">HDA41_004070</name>
</gene>
<dbReference type="EMBL" id="JACHNE010000001">
    <property type="protein sequence ID" value="MBB5796106.1"/>
    <property type="molecule type" value="Genomic_DNA"/>
</dbReference>
<sequence length="177" mass="18624">MTGGNKSSRPERLAFMAGLAVMGIAVLFLLGAGGIIVASVAGVLCLGMVAGGRSGIRAVRAGRWDRPGTWLSLGVACVATGVGGFSVAYLTGIFSGGLDVEEACVHGHGARYDEAFREAHAEEFNRWFPLHSKCNENFDLVPAWVNPAIVFFTLLAAIGVLCLAAAVMTALRTRRDR</sequence>
<keyword evidence="3" id="KW-1185">Reference proteome</keyword>
<dbReference type="RefSeq" id="WP_230299484.1">
    <property type="nucleotide sequence ID" value="NZ_JACHNE010000001.1"/>
</dbReference>
<comment type="caution">
    <text evidence="2">The sequence shown here is derived from an EMBL/GenBank/DDBJ whole genome shotgun (WGS) entry which is preliminary data.</text>
</comment>
<proteinExistence type="predicted"/>
<evidence type="ECO:0000313" key="2">
    <source>
        <dbReference type="EMBL" id="MBB5796106.1"/>
    </source>
</evidence>
<feature type="transmembrane region" description="Helical" evidence="1">
    <location>
        <begin position="68"/>
        <end position="90"/>
    </location>
</feature>
<dbReference type="Proteomes" id="UP000590647">
    <property type="component" value="Unassembled WGS sequence"/>
</dbReference>
<protein>
    <submittedName>
        <fullName evidence="2">Uncharacterized protein</fullName>
    </submittedName>
</protein>
<feature type="transmembrane region" description="Helical" evidence="1">
    <location>
        <begin position="36"/>
        <end position="56"/>
    </location>
</feature>
<reference evidence="2 3" key="1">
    <citation type="submission" date="2020-08" db="EMBL/GenBank/DDBJ databases">
        <title>Sequencing the genomes of 1000 actinobacteria strains.</title>
        <authorList>
            <person name="Klenk H.-P."/>
        </authorList>
    </citation>
    <scope>NUCLEOTIDE SEQUENCE [LARGE SCALE GENOMIC DNA]</scope>
    <source>
        <strain evidence="2 3">DSM 40084</strain>
    </source>
</reference>
<organism evidence="2 3">
    <name type="scientific">Streptomyces caelestis</name>
    <dbReference type="NCBI Taxonomy" id="36816"/>
    <lineage>
        <taxon>Bacteria</taxon>
        <taxon>Bacillati</taxon>
        <taxon>Actinomycetota</taxon>
        <taxon>Actinomycetes</taxon>
        <taxon>Kitasatosporales</taxon>
        <taxon>Streptomycetaceae</taxon>
        <taxon>Streptomyces</taxon>
    </lineage>
</organism>
<feature type="transmembrane region" description="Helical" evidence="1">
    <location>
        <begin position="12"/>
        <end position="30"/>
    </location>
</feature>
<evidence type="ECO:0000256" key="1">
    <source>
        <dbReference type="SAM" id="Phobius"/>
    </source>
</evidence>
<keyword evidence="1" id="KW-0812">Transmembrane</keyword>
<name>A0A7W9LTZ9_9ACTN</name>
<keyword evidence="1" id="KW-0472">Membrane</keyword>
<accession>A0A7W9LTZ9</accession>
<dbReference type="AlphaFoldDB" id="A0A7W9LTZ9"/>
<feature type="transmembrane region" description="Helical" evidence="1">
    <location>
        <begin position="148"/>
        <end position="171"/>
    </location>
</feature>